<evidence type="ECO:0000256" key="2">
    <source>
        <dbReference type="ARBA" id="ARBA00022692"/>
    </source>
</evidence>
<keyword evidence="8" id="KW-1185">Reference proteome</keyword>
<dbReference type="InterPro" id="IPR036259">
    <property type="entry name" value="MFS_trans_sf"/>
</dbReference>
<dbReference type="PANTHER" id="PTHR23501:SF198">
    <property type="entry name" value="AZOLE RESISTANCE PROTEIN 1-RELATED"/>
    <property type="match status" value="1"/>
</dbReference>
<dbReference type="PROSITE" id="PS50850">
    <property type="entry name" value="MFS"/>
    <property type="match status" value="1"/>
</dbReference>
<reference evidence="7 8" key="1">
    <citation type="submission" date="2019-04" db="EMBL/GenBank/DDBJ databases">
        <authorList>
            <consortium name="DOE Joint Genome Institute"/>
            <person name="Mondo S."/>
            <person name="Kjaerbolling I."/>
            <person name="Vesth T."/>
            <person name="Frisvad J.C."/>
            <person name="Nybo J.L."/>
            <person name="Theobald S."/>
            <person name="Kildgaard S."/>
            <person name="Isbrandt T."/>
            <person name="Kuo A."/>
            <person name="Sato A."/>
            <person name="Lyhne E.K."/>
            <person name="Kogle M.E."/>
            <person name="Wiebenga A."/>
            <person name="Kun R.S."/>
            <person name="Lubbers R.J."/>
            <person name="Makela M.R."/>
            <person name="Barry K."/>
            <person name="Chovatia M."/>
            <person name="Clum A."/>
            <person name="Daum C."/>
            <person name="Haridas S."/>
            <person name="He G."/>
            <person name="LaButti K."/>
            <person name="Lipzen A."/>
            <person name="Riley R."/>
            <person name="Salamov A."/>
            <person name="Simmons B.A."/>
            <person name="Magnuson J.K."/>
            <person name="Henrissat B."/>
            <person name="Mortensen U.H."/>
            <person name="Larsen T.O."/>
            <person name="Devries R.P."/>
            <person name="Grigoriev I.V."/>
            <person name="Machida M."/>
            <person name="Baker S.E."/>
            <person name="Andersen M.R."/>
            <person name="Cantor M.N."/>
            <person name="Hua S.X."/>
        </authorList>
    </citation>
    <scope>NUCLEOTIDE SEQUENCE [LARGE SCALE GENOMIC DNA]</scope>
    <source>
        <strain evidence="7 8">CBS 119388</strain>
    </source>
</reference>
<dbReference type="EMBL" id="ML736760">
    <property type="protein sequence ID" value="KAE8405401.1"/>
    <property type="molecule type" value="Genomic_DNA"/>
</dbReference>
<feature type="transmembrane region" description="Helical" evidence="5">
    <location>
        <begin position="43"/>
        <end position="64"/>
    </location>
</feature>
<protein>
    <submittedName>
        <fullName evidence="7">Major facilitator superfamily domain-containing protein</fullName>
    </submittedName>
</protein>
<dbReference type="RefSeq" id="XP_031942720.1">
    <property type="nucleotide sequence ID" value="XM_032086896.1"/>
</dbReference>
<dbReference type="PANTHER" id="PTHR23501">
    <property type="entry name" value="MAJOR FACILITATOR SUPERFAMILY"/>
    <property type="match status" value="1"/>
</dbReference>
<comment type="subcellular location">
    <subcellularLocation>
        <location evidence="1">Membrane</location>
        <topology evidence="1">Multi-pass membrane protein</topology>
    </subcellularLocation>
</comment>
<dbReference type="GO" id="GO:0005886">
    <property type="term" value="C:plasma membrane"/>
    <property type="evidence" value="ECO:0007669"/>
    <property type="project" value="TreeGrafter"/>
</dbReference>
<name>A0A5N7DG49_9EURO</name>
<keyword evidence="4 5" id="KW-0472">Membrane</keyword>
<evidence type="ECO:0000259" key="6">
    <source>
        <dbReference type="PROSITE" id="PS50850"/>
    </source>
</evidence>
<organism evidence="7 8">
    <name type="scientific">Aspergillus pseudonomiae</name>
    <dbReference type="NCBI Taxonomy" id="1506151"/>
    <lineage>
        <taxon>Eukaryota</taxon>
        <taxon>Fungi</taxon>
        <taxon>Dikarya</taxon>
        <taxon>Ascomycota</taxon>
        <taxon>Pezizomycotina</taxon>
        <taxon>Eurotiomycetes</taxon>
        <taxon>Eurotiomycetidae</taxon>
        <taxon>Eurotiales</taxon>
        <taxon>Aspergillaceae</taxon>
        <taxon>Aspergillus</taxon>
        <taxon>Aspergillus subgen. Circumdati</taxon>
    </lineage>
</organism>
<dbReference type="AlphaFoldDB" id="A0A5N7DG49"/>
<dbReference type="Proteomes" id="UP000325579">
    <property type="component" value="Unassembled WGS sequence"/>
</dbReference>
<evidence type="ECO:0000256" key="5">
    <source>
        <dbReference type="SAM" id="Phobius"/>
    </source>
</evidence>
<proteinExistence type="predicted"/>
<dbReference type="OrthoDB" id="4510861at2759"/>
<dbReference type="GeneID" id="43671587"/>
<feature type="transmembrane region" description="Helical" evidence="5">
    <location>
        <begin position="124"/>
        <end position="143"/>
    </location>
</feature>
<evidence type="ECO:0000256" key="3">
    <source>
        <dbReference type="ARBA" id="ARBA00022989"/>
    </source>
</evidence>
<dbReference type="GO" id="GO:0022857">
    <property type="term" value="F:transmembrane transporter activity"/>
    <property type="evidence" value="ECO:0007669"/>
    <property type="project" value="InterPro"/>
</dbReference>
<evidence type="ECO:0000256" key="4">
    <source>
        <dbReference type="ARBA" id="ARBA00023136"/>
    </source>
</evidence>
<dbReference type="SUPFAM" id="SSF103473">
    <property type="entry name" value="MFS general substrate transporter"/>
    <property type="match status" value="1"/>
</dbReference>
<dbReference type="InterPro" id="IPR020846">
    <property type="entry name" value="MFS_dom"/>
</dbReference>
<keyword evidence="2 5" id="KW-0812">Transmembrane</keyword>
<feature type="domain" description="Major facilitator superfamily (MFS) profile" evidence="6">
    <location>
        <begin position="1"/>
        <end position="201"/>
    </location>
</feature>
<evidence type="ECO:0000313" key="8">
    <source>
        <dbReference type="Proteomes" id="UP000325579"/>
    </source>
</evidence>
<accession>A0A5N7DG49</accession>
<keyword evidence="3 5" id="KW-1133">Transmembrane helix</keyword>
<dbReference type="Gene3D" id="1.20.1250.20">
    <property type="entry name" value="MFS general substrate transporter like domains"/>
    <property type="match status" value="1"/>
</dbReference>
<evidence type="ECO:0000256" key="1">
    <source>
        <dbReference type="ARBA" id="ARBA00004141"/>
    </source>
</evidence>
<evidence type="ECO:0000313" key="7">
    <source>
        <dbReference type="EMBL" id="KAE8405401.1"/>
    </source>
</evidence>
<gene>
    <name evidence="7" type="ORF">BDV37DRAFT_281807</name>
</gene>
<sequence length="201" mass="21090">MDIPTTKISQPMEICLDRQDDGKRVAYHDDIDPENEVKGVKLLLLHIGICLCTFLAGLDFNMLATAVPKITSDFHSLGDVDGTAALSSLRSTLASPKLAKFGSLVCALAPSSPVLIVGRAIAGLGGSGIFAGGLIILTTVIPLHKRAVHTGTLNSTFAVASIIGPLIGGALTEHVTWPCWGDILTSMPLLRPQCCPSYSLS</sequence>
<dbReference type="InterPro" id="IPR011701">
    <property type="entry name" value="MFS"/>
</dbReference>
<dbReference type="Pfam" id="PF07690">
    <property type="entry name" value="MFS_1"/>
    <property type="match status" value="1"/>
</dbReference>